<evidence type="ECO:0000313" key="4">
    <source>
        <dbReference type="EMBL" id="MTD55247.1"/>
    </source>
</evidence>
<feature type="domain" description="ABC toxin N-terminal" evidence="3">
    <location>
        <begin position="1566"/>
        <end position="1688"/>
    </location>
</feature>
<accession>A0A6N7YQG0</accession>
<organism evidence="4 5">
    <name type="scientific">Amycolatopsis pithecellobii</name>
    <dbReference type="NCBI Taxonomy" id="664692"/>
    <lineage>
        <taxon>Bacteria</taxon>
        <taxon>Bacillati</taxon>
        <taxon>Actinomycetota</taxon>
        <taxon>Actinomycetes</taxon>
        <taxon>Pseudonocardiales</taxon>
        <taxon>Pseudonocardiaceae</taxon>
        <taxon>Amycolatopsis</taxon>
    </lineage>
</organism>
<evidence type="ECO:0000313" key="5">
    <source>
        <dbReference type="Proteomes" id="UP000440096"/>
    </source>
</evidence>
<keyword evidence="1" id="KW-0843">Virulence</keyword>
<gene>
    <name evidence="4" type="ORF">GKO32_14840</name>
</gene>
<dbReference type="OrthoDB" id="9781691at2"/>
<protein>
    <submittedName>
        <fullName evidence="4">Uncharacterized protein</fullName>
    </submittedName>
</protein>
<proteinExistence type="predicted"/>
<dbReference type="EMBL" id="WMBA01000019">
    <property type="protein sequence ID" value="MTD55247.1"/>
    <property type="molecule type" value="Genomic_DNA"/>
</dbReference>
<evidence type="ECO:0000259" key="3">
    <source>
        <dbReference type="Pfam" id="PF20220"/>
    </source>
</evidence>
<comment type="caution">
    <text evidence="4">The sequence shown here is derived from an EMBL/GenBank/DDBJ whole genome shotgun (WGS) entry which is preliminary data.</text>
</comment>
<dbReference type="Proteomes" id="UP000440096">
    <property type="component" value="Unassembled WGS sequence"/>
</dbReference>
<keyword evidence="5" id="KW-1185">Reference proteome</keyword>
<dbReference type="InterPro" id="IPR041079">
    <property type="entry name" value="Neuraminidase-like"/>
</dbReference>
<name>A0A6N7YQG0_9PSEU</name>
<dbReference type="SUPFAM" id="SSF56988">
    <property type="entry name" value="Anthrax protective antigen"/>
    <property type="match status" value="1"/>
</dbReference>
<dbReference type="InterPro" id="IPR046839">
    <property type="entry name" value="ABC_toxin_N"/>
</dbReference>
<reference evidence="4 5" key="1">
    <citation type="submission" date="2019-11" db="EMBL/GenBank/DDBJ databases">
        <title>Draft genome of Amycolatopsis RM579.</title>
        <authorList>
            <person name="Duangmal K."/>
            <person name="Mingma R."/>
        </authorList>
    </citation>
    <scope>NUCLEOTIDE SEQUENCE [LARGE SCALE GENOMIC DNA]</scope>
    <source>
        <strain evidence="4 5">RM579</strain>
    </source>
</reference>
<dbReference type="Pfam" id="PF03538">
    <property type="entry name" value="VRP1"/>
    <property type="match status" value="1"/>
</dbReference>
<dbReference type="Pfam" id="PF20220">
    <property type="entry name" value="ABC_toxin_N"/>
    <property type="match status" value="1"/>
</dbReference>
<dbReference type="Pfam" id="PF18413">
    <property type="entry name" value="Neuraminidase"/>
    <property type="match status" value="1"/>
</dbReference>
<dbReference type="InterPro" id="IPR018003">
    <property type="entry name" value="Insecticidal_toxin/plasmid_vir"/>
</dbReference>
<dbReference type="RefSeq" id="WP_154757450.1">
    <property type="nucleotide sequence ID" value="NZ_WMBA01000019.1"/>
</dbReference>
<sequence length="2080" mass="226048">MTSSDQPGQFTVDGQVVCAVPAALAELFVEIVDRNVGGDTDLGSARTDGLGRFRVTFSHRGKAQPDLQARVRTQEGGAVIGESDVHYNATSGETLVVELPAGSGPASEFDTLTGALRATFTGPLAEVEESGARQDITYLAGKTGWDARAIAMRVLADQFSVDSGGTIPPPLYYALFRAGLPADPATLYRAHPDSAERAWRTAIEQGVIPGLLEAQLAQARDSFSSLSAENTLALRAVPGTSSLAELLDLTFPGDQQAKSTFARLYDLHRQDPVSLWEHVEETFGRPATDDLRLSGQLAALTLNNAPLVRALRAAEESASSGGLTDPLELARRGYFRAERWRELLSGSIPEQVRGTTPEQREAQYAELMAAQVRLSFPTAVVATRIADGDLLAATPPPLRAAVHEFLTTNLGRFELGVEPVERFLDRNPEARARTDTDAVREIKRVQRVYQLTPHDEAMPVLLDHGLDSAFTIAGHDEQAFVEARAADLGPDVALAVHRRSRQISNAVSNIATSFLTSRMAPTLGVRKDAPILGLVSDPSPDPASRTLAGLFGALDHDACEQCESVLSPAAYLVDLLHFLDRPNGSASPLDTLLSRRPDLAHLPLTCENTNTAVPHIDLVNETLEYFVAHGFSLSGYEGHDTATGADSAELLADPRFVDESAYRTLAGEFFPPPLPFHRALERSRRLFDQLGIPLREAMITLRQHEGVERDGHSYGWRDIMMEELGLSRAEHGVLTDGTITLQQLLGFPPTSTDVVAAMSVVRTFSARLGVSYADIVELLRTQVLNPGGASSIVLTSAGDDVPFEDLELRRVDSSGTRKPVTPTDLVRIVRFVRLWRKLGWTIAQTDAALVAVHPAAGAVDPATGPDEGWRTALLRLGVVHSVLRRLALNPDTDLLSLLACWAPIGTHGPSSLYRSLFSRAGQEDPAFGADGLAGPASPLLAHEPALCAAFGLTAEDFALITDALGFDAATPLTLDNLSAVYRRGWLARALGLSPREFLTITRLTGLDPFAPPEPPRPAVLSLLDLLDSLRATGLTPSAAADLFWPREPDETMAFDLARALRSSLGAVESQFAIDDGPAGERTQDLLALVYGTAAAEAFTGLLTGSLAVSVPYTHPVPELDPAILDAAGARIAYDPAEKTLSYSGPLTAVRRDALIALSISPEFAAAVGNLFRASEDRKVRDTVFGGSDFTIESLLTDQPGLRALLKTYAGSAAAPGEKLRNLLADILPKVKTERERRVALADVVTATRADPATAEALLLDAEVLGAAADPESAAIESLTALRAGGLDIVSTGPGIVQASGFLEVPESGPYRIGVDVDSPATVTITVDGTELETEQRGSRHQSAVSLEAGRLIPVTFRVAGAAESPQWTWRAGDRPWEVIPDTRLYRSTLVTGLRTVLACFRAALAIGEAVRFGADELTYLTKNPDLRIDGAGWLNALPVPAGETDGLRAVLLAALDLAAVESAFPGGRGVPPVLRDPGGALPEGWQPGPVHELLAWFGQTADDLGHLDVLHRVQEAYALLSLLGIPVASLTGATTNDPGSAAVQALQVALRSRGAGRLDILRAANDPVRQLSRDALVAFILREMRNNPATAHIDTADKLFETFLMDVRMEPCAQTSRIRHAISAVQLFVDRVLMNLEDPAVPPSAVNAEHWAWMKRYRIWEANRQVYLWPENWLEPELRDDQSPFFREAMSELLQSDITEDTAATALLNYLSKLEEVAKLEPCGIHYVEGEPVRGDEVAHVVARTPGAQRRYYYRRREFGTWSPWERIDLDIEDNPIKPVVWRGRLLLFWLRIINDGVPPHPAPGVETTELTRLTLQQLRGGEAGEVKVNPQAVLCWSEYYNGRWQPPKTSNVRAPTSFGQTFKSTGEGAFDRDMLVLGETTESDALRVRIRGKDNGASFESSFLLFNTHSLPQRREDRRDDPPDIENFAHLIRDIKRVDDTLTVDYRTESTLTSRNVISWREDGPLRITAPFHVAYFSDELQQSLLRNPWEAPFFFEDTRHTFYVTTDRPHRTPMDDDGFGLPPSFIEPVEIPPLTTNLPALPDSPAITARLDTPDPVVFNGFDITPGGRSRERARDHD</sequence>
<evidence type="ECO:0000256" key="1">
    <source>
        <dbReference type="ARBA" id="ARBA00023026"/>
    </source>
</evidence>
<evidence type="ECO:0000259" key="2">
    <source>
        <dbReference type="Pfam" id="PF18413"/>
    </source>
</evidence>
<feature type="domain" description="Neuraminidase-like" evidence="2">
    <location>
        <begin position="1734"/>
        <end position="1889"/>
    </location>
</feature>